<evidence type="ECO:0000313" key="5">
    <source>
        <dbReference type="EMBL" id="CAF9933701.1"/>
    </source>
</evidence>
<dbReference type="GO" id="GO:0000381">
    <property type="term" value="P:regulation of alternative mRNA splicing, via spliceosome"/>
    <property type="evidence" value="ECO:0007669"/>
    <property type="project" value="TreeGrafter"/>
</dbReference>
<dbReference type="Gene3D" id="3.30.70.330">
    <property type="match status" value="1"/>
</dbReference>
<dbReference type="GO" id="GO:1990247">
    <property type="term" value="F:N6-methyladenosine-containing RNA reader activity"/>
    <property type="evidence" value="ECO:0007669"/>
    <property type="project" value="TreeGrafter"/>
</dbReference>
<feature type="region of interest" description="Disordered" evidence="2">
    <location>
        <begin position="114"/>
        <end position="199"/>
    </location>
</feature>
<dbReference type="Pfam" id="PF04146">
    <property type="entry name" value="YTH"/>
    <property type="match status" value="1"/>
</dbReference>
<dbReference type="PROSITE" id="PS50882">
    <property type="entry name" value="YTH"/>
    <property type="match status" value="1"/>
</dbReference>
<evidence type="ECO:0000256" key="1">
    <source>
        <dbReference type="PROSITE-ProRule" id="PRU00176"/>
    </source>
</evidence>
<dbReference type="GO" id="GO:0003729">
    <property type="term" value="F:mRNA binding"/>
    <property type="evidence" value="ECO:0007669"/>
    <property type="project" value="TreeGrafter"/>
</dbReference>
<dbReference type="InterPro" id="IPR035979">
    <property type="entry name" value="RBD_domain_sf"/>
</dbReference>
<evidence type="ECO:0000313" key="6">
    <source>
        <dbReference type="Proteomes" id="UP000664203"/>
    </source>
</evidence>
<dbReference type="Proteomes" id="UP000664203">
    <property type="component" value="Unassembled WGS sequence"/>
</dbReference>
<evidence type="ECO:0000256" key="2">
    <source>
        <dbReference type="SAM" id="MobiDB-lite"/>
    </source>
</evidence>
<dbReference type="Pfam" id="PF25701">
    <property type="entry name" value="RRM_YTH1"/>
    <property type="match status" value="1"/>
</dbReference>
<dbReference type="OrthoDB" id="306690at2759"/>
<evidence type="ECO:0000259" key="4">
    <source>
        <dbReference type="PROSITE" id="PS50882"/>
    </source>
</evidence>
<dbReference type="GO" id="GO:0005654">
    <property type="term" value="C:nucleoplasm"/>
    <property type="evidence" value="ECO:0007669"/>
    <property type="project" value="TreeGrafter"/>
</dbReference>
<dbReference type="SMART" id="SM00360">
    <property type="entry name" value="RRM"/>
    <property type="match status" value="1"/>
</dbReference>
<dbReference type="InterPro" id="IPR000504">
    <property type="entry name" value="RRM_dom"/>
</dbReference>
<dbReference type="SUPFAM" id="SSF54928">
    <property type="entry name" value="RNA-binding domain, RBD"/>
    <property type="match status" value="1"/>
</dbReference>
<dbReference type="PANTHER" id="PTHR12357">
    <property type="entry name" value="YTH YT521-B HOMOLOGY DOMAIN-CONTAINING"/>
    <property type="match status" value="1"/>
</dbReference>
<proteinExistence type="predicted"/>
<dbReference type="InterPro" id="IPR057720">
    <property type="entry name" value="RRM_YTH1"/>
</dbReference>
<feature type="region of interest" description="Disordered" evidence="2">
    <location>
        <begin position="212"/>
        <end position="235"/>
    </location>
</feature>
<dbReference type="GO" id="GO:0000398">
    <property type="term" value="P:mRNA splicing, via spliceosome"/>
    <property type="evidence" value="ECO:0007669"/>
    <property type="project" value="TreeGrafter"/>
</dbReference>
<keyword evidence="1" id="KW-0694">RNA-binding</keyword>
<dbReference type="PROSITE" id="PS50102">
    <property type="entry name" value="RRM"/>
    <property type="match status" value="1"/>
</dbReference>
<feature type="compositionally biased region" description="Low complexity" evidence="2">
    <location>
        <begin position="183"/>
        <end position="199"/>
    </location>
</feature>
<dbReference type="CDD" id="cd21134">
    <property type="entry name" value="YTH"/>
    <property type="match status" value="1"/>
</dbReference>
<feature type="domain" description="RRM" evidence="3">
    <location>
        <begin position="329"/>
        <end position="403"/>
    </location>
</feature>
<dbReference type="EMBL" id="CAJPDR010000358">
    <property type="protein sequence ID" value="CAF9933701.1"/>
    <property type="molecule type" value="Genomic_DNA"/>
</dbReference>
<comment type="caution">
    <text evidence="5">The sequence shown here is derived from an EMBL/GenBank/DDBJ whole genome shotgun (WGS) entry which is preliminary data.</text>
</comment>
<sequence length="696" mass="75596">MPLLWVQQWAVLPVIVEDRAMVEQNVQGGGGLPPGSQTVDPSAGIRLGERERPSQAHDVFSSNVSYEFQMPGAFLQHQFPGGQVSHLPGQQTTGHHMGRGQSASAFNMSGMAGALPEYQNSTSSQMSHQDPQQFLVGTSGTSSNYQAQQFPGQAPLSTGNYPTHPSQYNYQPAHGQMQANPQSSHSSGPSSVHSSYPGGTYFPASQPQYLFYPGQYGQPPQPQHGPYPTAYSHGSSHAYGQQAVVDVSAMAGRTMHSGYPPGTVMPYPSYGSPVAYLRPSSLPGKRSLHASKPWLTVAIAVRRGSSGSSSGSIPSTPRGPPRKPKQSGHALWVGNLPSGTVISDLKNHFSKDATKDIESVFLISKSNCAFVNYRTEGACAAAMSRFHDSRFQGVRLVCRLRRNPNTSAPGVPTGPAALMPSVAYTQTAFEAIQQNREVSSRALQEAAAESNRTGEPTVNVTDKYFVLKSLTVEDMELSVRNSIWATQSHNEDALNKAYETSENVYLIFSANKSGEYFGVARMASPITEEAAAGLEWAPRGEKVIDDPDVPRSIPTAATEYAPKGRIIDDSARGTIFWEADPEDDDIAPIIDHEVDDPEENMQAAEKAEDAEDAALLTDAQAFGKPFKIEWLATNRLPFYRTRGLRNPWNANREVKIARDGTELETSVGRRLVQMFQKSPSLDAPQPTLAWSPVRPY</sequence>
<dbReference type="InterPro" id="IPR045168">
    <property type="entry name" value="YTH_prot"/>
</dbReference>
<keyword evidence="6" id="KW-1185">Reference proteome</keyword>
<feature type="compositionally biased region" description="Low complexity" evidence="2">
    <location>
        <begin position="304"/>
        <end position="316"/>
    </location>
</feature>
<dbReference type="Gene3D" id="3.10.590.10">
    <property type="entry name" value="ph1033 like domains"/>
    <property type="match status" value="1"/>
</dbReference>
<feature type="domain" description="YTH" evidence="4">
    <location>
        <begin position="462"/>
        <end position="675"/>
    </location>
</feature>
<dbReference type="AlphaFoldDB" id="A0A8H3FWS7"/>
<protein>
    <submittedName>
        <fullName evidence="5">Uncharacterized protein</fullName>
    </submittedName>
</protein>
<feature type="region of interest" description="Disordered" evidence="2">
    <location>
        <begin position="304"/>
        <end position="329"/>
    </location>
</feature>
<gene>
    <name evidence="5" type="ORF">ALECFALPRED_005671</name>
</gene>
<organism evidence="5 6">
    <name type="scientific">Alectoria fallacina</name>
    <dbReference type="NCBI Taxonomy" id="1903189"/>
    <lineage>
        <taxon>Eukaryota</taxon>
        <taxon>Fungi</taxon>
        <taxon>Dikarya</taxon>
        <taxon>Ascomycota</taxon>
        <taxon>Pezizomycotina</taxon>
        <taxon>Lecanoromycetes</taxon>
        <taxon>OSLEUM clade</taxon>
        <taxon>Lecanoromycetidae</taxon>
        <taxon>Lecanorales</taxon>
        <taxon>Lecanorineae</taxon>
        <taxon>Parmeliaceae</taxon>
        <taxon>Alectoria</taxon>
    </lineage>
</organism>
<dbReference type="InterPro" id="IPR012677">
    <property type="entry name" value="Nucleotide-bd_a/b_plait_sf"/>
</dbReference>
<dbReference type="PANTHER" id="PTHR12357:SF3">
    <property type="entry name" value="YTH DOMAIN-CONTAINING PROTEIN 1"/>
    <property type="match status" value="1"/>
</dbReference>
<dbReference type="InterPro" id="IPR007275">
    <property type="entry name" value="YTH_domain"/>
</dbReference>
<accession>A0A8H3FWS7</accession>
<dbReference type="CDD" id="cd00590">
    <property type="entry name" value="RRM_SF"/>
    <property type="match status" value="1"/>
</dbReference>
<feature type="compositionally biased region" description="Polar residues" evidence="2">
    <location>
        <begin position="118"/>
        <end position="170"/>
    </location>
</feature>
<reference evidence="5" key="1">
    <citation type="submission" date="2021-03" db="EMBL/GenBank/DDBJ databases">
        <authorList>
            <person name="Tagirdzhanova G."/>
        </authorList>
    </citation>
    <scope>NUCLEOTIDE SEQUENCE</scope>
</reference>
<evidence type="ECO:0000259" key="3">
    <source>
        <dbReference type="PROSITE" id="PS50102"/>
    </source>
</evidence>
<name>A0A8H3FWS7_9LECA</name>